<name>A0A154L560_9PROT</name>
<proteinExistence type="predicted"/>
<accession>A0A154L560</accession>
<evidence type="ECO:0008006" key="3">
    <source>
        <dbReference type="Google" id="ProtNLM"/>
    </source>
</evidence>
<dbReference type="EMBL" id="LPVY01000012">
    <property type="protein sequence ID" value="KZB64591.1"/>
    <property type="molecule type" value="Genomic_DNA"/>
</dbReference>
<evidence type="ECO:0000313" key="2">
    <source>
        <dbReference type="Proteomes" id="UP000076335"/>
    </source>
</evidence>
<comment type="caution">
    <text evidence="1">The sequence shown here is derived from an EMBL/GenBank/DDBJ whole genome shotgun (WGS) entry which is preliminary data.</text>
</comment>
<organism evidence="1 2">
    <name type="scientific">Thalassospira lucentensis</name>
    <dbReference type="NCBI Taxonomy" id="168935"/>
    <lineage>
        <taxon>Bacteria</taxon>
        <taxon>Pseudomonadati</taxon>
        <taxon>Pseudomonadota</taxon>
        <taxon>Alphaproteobacteria</taxon>
        <taxon>Rhodospirillales</taxon>
        <taxon>Thalassospiraceae</taxon>
        <taxon>Thalassospira</taxon>
    </lineage>
</organism>
<reference evidence="1 2" key="1">
    <citation type="submission" date="2015-12" db="EMBL/GenBank/DDBJ databases">
        <title>Genome sequence of Thalassospira lucentensis MCCC 1A02072.</title>
        <authorList>
            <person name="Lu L."/>
            <person name="Lai Q."/>
            <person name="Shao Z."/>
            <person name="Qian P."/>
        </authorList>
    </citation>
    <scope>NUCLEOTIDE SEQUENCE [LARGE SCALE GENOMIC DNA]</scope>
    <source>
        <strain evidence="1 2">MCCC 1A02072</strain>
    </source>
</reference>
<gene>
    <name evidence="1" type="ORF">AUP42_01465</name>
</gene>
<dbReference type="Proteomes" id="UP000076335">
    <property type="component" value="Unassembled WGS sequence"/>
</dbReference>
<dbReference type="AlphaFoldDB" id="A0A154L560"/>
<evidence type="ECO:0000313" key="1">
    <source>
        <dbReference type="EMBL" id="KZB64591.1"/>
    </source>
</evidence>
<sequence length="67" mass="7899">MFMQNPFRDQKVDIDCPNCQKSFKKTLGELSNKRSIRCPSCRQDIKIEGNLAREMRELDKSFGKLFK</sequence>
<protein>
    <recommendedName>
        <fullName evidence="3">Zinc finger/thioredoxin putative domain-containing protein</fullName>
    </recommendedName>
</protein>